<evidence type="ECO:0000256" key="6">
    <source>
        <dbReference type="ARBA" id="ARBA00023136"/>
    </source>
</evidence>
<dbReference type="PANTHER" id="PTHR32309">
    <property type="entry name" value="TYROSINE-PROTEIN KINASE"/>
    <property type="match status" value="1"/>
</dbReference>
<feature type="transmembrane region" description="Helical" evidence="9">
    <location>
        <begin position="31"/>
        <end position="50"/>
    </location>
</feature>
<evidence type="ECO:0000256" key="1">
    <source>
        <dbReference type="ARBA" id="ARBA00004651"/>
    </source>
</evidence>
<keyword evidence="7" id="KW-0175">Coiled coil</keyword>
<evidence type="ECO:0000256" key="3">
    <source>
        <dbReference type="ARBA" id="ARBA00022475"/>
    </source>
</evidence>
<gene>
    <name evidence="11" type="ORF">ACFQE5_21040</name>
</gene>
<feature type="region of interest" description="Disordered" evidence="8">
    <location>
        <begin position="478"/>
        <end position="512"/>
    </location>
</feature>
<evidence type="ECO:0000313" key="12">
    <source>
        <dbReference type="Proteomes" id="UP001596302"/>
    </source>
</evidence>
<keyword evidence="3" id="KW-1003">Cell membrane</keyword>
<comment type="similarity">
    <text evidence="2">Belongs to the CpsC/CapA family.</text>
</comment>
<feature type="domain" description="Polysaccharide chain length determinant N-terminal" evidence="10">
    <location>
        <begin position="16"/>
        <end position="68"/>
    </location>
</feature>
<name>A0ABW1J8D2_9PSEU</name>
<accession>A0ABW1J8D2</accession>
<reference evidence="12" key="1">
    <citation type="journal article" date="2019" name="Int. J. Syst. Evol. Microbiol.">
        <title>The Global Catalogue of Microorganisms (GCM) 10K type strain sequencing project: providing services to taxonomists for standard genome sequencing and annotation.</title>
        <authorList>
            <consortium name="The Broad Institute Genomics Platform"/>
            <consortium name="The Broad Institute Genome Sequencing Center for Infectious Disease"/>
            <person name="Wu L."/>
            <person name="Ma J."/>
        </authorList>
    </citation>
    <scope>NUCLEOTIDE SEQUENCE [LARGE SCALE GENOMIC DNA]</scope>
    <source>
        <strain evidence="12">CCM 8391</strain>
    </source>
</reference>
<dbReference type="Pfam" id="PF02706">
    <property type="entry name" value="Wzz"/>
    <property type="match status" value="1"/>
</dbReference>
<dbReference type="InterPro" id="IPR050445">
    <property type="entry name" value="Bact_polysacc_biosynth/exp"/>
</dbReference>
<feature type="transmembrane region" description="Helical" evidence="9">
    <location>
        <begin position="245"/>
        <end position="268"/>
    </location>
</feature>
<dbReference type="RefSeq" id="WP_379587495.1">
    <property type="nucleotide sequence ID" value="NZ_JBHSQW010000044.1"/>
</dbReference>
<comment type="caution">
    <text evidence="11">The sequence shown here is derived from an EMBL/GenBank/DDBJ whole genome shotgun (WGS) entry which is preliminary data.</text>
</comment>
<evidence type="ECO:0000256" key="7">
    <source>
        <dbReference type="SAM" id="Coils"/>
    </source>
</evidence>
<evidence type="ECO:0000256" key="2">
    <source>
        <dbReference type="ARBA" id="ARBA00006683"/>
    </source>
</evidence>
<proteinExistence type="inferred from homology"/>
<keyword evidence="5 9" id="KW-1133">Transmembrane helix</keyword>
<evidence type="ECO:0000313" key="11">
    <source>
        <dbReference type="EMBL" id="MFC5996697.1"/>
    </source>
</evidence>
<dbReference type="PANTHER" id="PTHR32309:SF31">
    <property type="entry name" value="CAPSULAR EXOPOLYSACCHARIDE FAMILY"/>
    <property type="match status" value="1"/>
</dbReference>
<feature type="coiled-coil region" evidence="7">
    <location>
        <begin position="151"/>
        <end position="185"/>
    </location>
</feature>
<keyword evidence="12" id="KW-1185">Reference proteome</keyword>
<protein>
    <submittedName>
        <fullName evidence="11">Wzz/FepE/Etk N-terminal domain-containing protein</fullName>
    </submittedName>
</protein>
<dbReference type="Proteomes" id="UP001596302">
    <property type="component" value="Unassembled WGS sequence"/>
</dbReference>
<keyword evidence="4 9" id="KW-0812">Transmembrane</keyword>
<evidence type="ECO:0000256" key="4">
    <source>
        <dbReference type="ARBA" id="ARBA00022692"/>
    </source>
</evidence>
<evidence type="ECO:0000256" key="5">
    <source>
        <dbReference type="ARBA" id="ARBA00022989"/>
    </source>
</evidence>
<evidence type="ECO:0000259" key="10">
    <source>
        <dbReference type="Pfam" id="PF02706"/>
    </source>
</evidence>
<keyword evidence="6 9" id="KW-0472">Membrane</keyword>
<feature type="compositionally biased region" description="Low complexity" evidence="8">
    <location>
        <begin position="478"/>
        <end position="489"/>
    </location>
</feature>
<organism evidence="11 12">
    <name type="scientific">Pseudonocardia hispaniensis</name>
    <dbReference type="NCBI Taxonomy" id="904933"/>
    <lineage>
        <taxon>Bacteria</taxon>
        <taxon>Bacillati</taxon>
        <taxon>Actinomycetota</taxon>
        <taxon>Actinomycetes</taxon>
        <taxon>Pseudonocardiales</taxon>
        <taxon>Pseudonocardiaceae</taxon>
        <taxon>Pseudonocardia</taxon>
    </lineage>
</organism>
<evidence type="ECO:0000256" key="8">
    <source>
        <dbReference type="SAM" id="MobiDB-lite"/>
    </source>
</evidence>
<sequence>MTTTTTTATSTPEPLLDLQRLVAGIRWRRRLWAGCAVAGLLLGVLFTVALPSRVTAQARVYVVHESEEVGDPSVLMDTDVAVFETSRIAAAAMQRLGTTEPIQDFRDSYSGAAVAPNVLGITVRAADKAQALAKASALADSFIADHVQRIEDRAKAQVAALTEQAARAERELAELDAGIAAADRAGDAGQVAALGARRGAMSGQIEDVTQRAALAGIGSPQVAAGTQILDAPHVTSRSLPVSAGLAGIVGLVLGLGVGLALAAVATVVRDRPVLRRDIADHLGASVLVQLSAPTRRRLWRRRSRAEVERGRVAATLARLVRDSPAGVSLLELGCPQVAVPLAIDVATLLVLEQPVLVVDDLPGRPVVEYAATSENPVAVRDGADYPADRPERGTSGRFVLGVGTVGFGATWTDLPRLGRETLLVVRAGYAATEWLHTVARQLADAEIVIIGVVLVHPDPRDRSDGTLWDGLHMALRGRAAPGPGGTAAADPSRTQGTTVEASPRGEPAPAVTAAPVIDLELR</sequence>
<comment type="subcellular location">
    <subcellularLocation>
        <location evidence="1">Cell membrane</location>
        <topology evidence="1">Multi-pass membrane protein</topology>
    </subcellularLocation>
</comment>
<dbReference type="InterPro" id="IPR003856">
    <property type="entry name" value="LPS_length_determ_N"/>
</dbReference>
<evidence type="ECO:0000256" key="9">
    <source>
        <dbReference type="SAM" id="Phobius"/>
    </source>
</evidence>
<dbReference type="EMBL" id="JBHSQW010000044">
    <property type="protein sequence ID" value="MFC5996697.1"/>
    <property type="molecule type" value="Genomic_DNA"/>
</dbReference>